<dbReference type="EMBL" id="BNJG01000002">
    <property type="protein sequence ID" value="GHO56877.1"/>
    <property type="molecule type" value="Genomic_DNA"/>
</dbReference>
<sequence>MPHQKPVQGSHQGEDTPAVASITSKKVFKSESPESTNFQYGYREFEGFKGKRLLKRLMKYILPGALCSLWEAIIEFQKQSQEAYIGVDALAEYMNRCERTIRNGLRALQDLGLLVLQKERILLRQSDGSFQARKVTCKKFDPLHDLAFRYMHWEKSPEYVPPTWDHAEFILNHEEILFQVRDFANYRRLFKKKPGPKKRHQGEEQEHLPAIRCSNTQCCYCYDQADAIKSELHMRFMALHNVEDMLECDKGRISTLWNKYLQGYSPYSIDTKVNTESPNSKSDFLQKWLEIFLREEKDLRQKYSCEHCGHMTLTQSHLCGQHSRAEMLLSPPAFGEIGLEQASECEASVQAEEPVTEASGQAKQALVAQVAVLTGGGGDWQERYQPLAQGPLTHEELARRKAGGGKTRPTGKKDVAKQYRPQRLPSIKEQQRMQPRQPLTHRLMLLGYRASEKLRDANPYSTQSNLVNHMQRLLHFAAEARLENHASIVEDWFYRTIEYYLDAAYGLAGMRSRTDQGHIKRMPWFITALKNAVVDACKALSRGEPLPEPANQARNEEMDKEAITPMLESCEEDSMQPAEPAEINARTPDEQPSVWHEVTMLSYEEHHIPMQPGKPVEAWSASEAQCVVQQPTDTPTNTNCESQRYSYSHEASSDSLPGEGQPGFSVEQGEAIPVARQPEVDPFPYPARQKVRRLLERLGVQEQLELKNTCPACSCRFAYIEPRGDGGNDYYCCRCAPSLAWSDELYERVLEVLSLPVEEVKNWGWR</sequence>
<comment type="caution">
    <text evidence="2">The sequence shown here is derived from an EMBL/GenBank/DDBJ whole genome shotgun (WGS) entry which is preliminary data.</text>
</comment>
<name>A0ABQ3UWW5_9CHLR</name>
<feature type="compositionally biased region" description="Polar residues" evidence="1">
    <location>
        <begin position="631"/>
        <end position="655"/>
    </location>
</feature>
<keyword evidence="3" id="KW-1185">Reference proteome</keyword>
<evidence type="ECO:0000313" key="3">
    <source>
        <dbReference type="Proteomes" id="UP000654345"/>
    </source>
</evidence>
<protein>
    <submittedName>
        <fullName evidence="2">Uncharacterized protein</fullName>
    </submittedName>
</protein>
<feature type="region of interest" description="Disordered" evidence="1">
    <location>
        <begin position="631"/>
        <end position="662"/>
    </location>
</feature>
<proteinExistence type="predicted"/>
<evidence type="ECO:0000256" key="1">
    <source>
        <dbReference type="SAM" id="MobiDB-lite"/>
    </source>
</evidence>
<accession>A0ABQ3UWW5</accession>
<reference evidence="2 3" key="1">
    <citation type="journal article" date="2021" name="Int. J. Syst. Evol. Microbiol.">
        <title>Reticulibacter mediterranei gen. nov., sp. nov., within the new family Reticulibacteraceae fam. nov., and Ktedonospora formicarum gen. nov., sp. nov., Ktedonobacter robiniae sp. nov., Dictyobacter formicarum sp. nov. and Dictyobacter arantiisoli sp. nov., belonging to the class Ktedonobacteria.</title>
        <authorList>
            <person name="Yabe S."/>
            <person name="Zheng Y."/>
            <person name="Wang C.M."/>
            <person name="Sakai Y."/>
            <person name="Abe K."/>
            <person name="Yokota A."/>
            <person name="Donadio S."/>
            <person name="Cavaletti L."/>
            <person name="Monciardini P."/>
        </authorList>
    </citation>
    <scope>NUCLEOTIDE SEQUENCE [LARGE SCALE GENOMIC DNA]</scope>
    <source>
        <strain evidence="2 3">SOSP1-30</strain>
    </source>
</reference>
<evidence type="ECO:0000313" key="2">
    <source>
        <dbReference type="EMBL" id="GHO56877.1"/>
    </source>
</evidence>
<gene>
    <name evidence="2" type="ORF">KSB_53520</name>
</gene>
<dbReference type="RefSeq" id="WP_201373330.1">
    <property type="nucleotide sequence ID" value="NZ_BNJG01000002.1"/>
</dbReference>
<dbReference type="Proteomes" id="UP000654345">
    <property type="component" value="Unassembled WGS sequence"/>
</dbReference>
<organism evidence="2 3">
    <name type="scientific">Ktedonobacter robiniae</name>
    <dbReference type="NCBI Taxonomy" id="2778365"/>
    <lineage>
        <taxon>Bacteria</taxon>
        <taxon>Bacillati</taxon>
        <taxon>Chloroflexota</taxon>
        <taxon>Ktedonobacteria</taxon>
        <taxon>Ktedonobacterales</taxon>
        <taxon>Ktedonobacteraceae</taxon>
        <taxon>Ktedonobacter</taxon>
    </lineage>
</organism>